<evidence type="ECO:0000313" key="4">
    <source>
        <dbReference type="Proteomes" id="UP000030753"/>
    </source>
</evidence>
<dbReference type="Proteomes" id="UP000030753">
    <property type="component" value="Unassembled WGS sequence"/>
</dbReference>
<organism evidence="3 4">
    <name type="scientific">Fusarium oxysporum NRRL 32931</name>
    <dbReference type="NCBI Taxonomy" id="660029"/>
    <lineage>
        <taxon>Eukaryota</taxon>
        <taxon>Fungi</taxon>
        <taxon>Dikarya</taxon>
        <taxon>Ascomycota</taxon>
        <taxon>Pezizomycotina</taxon>
        <taxon>Sordariomycetes</taxon>
        <taxon>Hypocreomycetidae</taxon>
        <taxon>Hypocreales</taxon>
        <taxon>Nectriaceae</taxon>
        <taxon>Fusarium</taxon>
        <taxon>Fusarium oxysporum species complex</taxon>
    </lineage>
</organism>
<evidence type="ECO:0000313" key="3">
    <source>
        <dbReference type="EMBL" id="EWY93051.1"/>
    </source>
</evidence>
<feature type="compositionally biased region" description="Acidic residues" evidence="2">
    <location>
        <begin position="166"/>
        <end position="193"/>
    </location>
</feature>
<dbReference type="Gene3D" id="1.20.120.330">
    <property type="entry name" value="Nucleotidyltransferases domain 2"/>
    <property type="match status" value="1"/>
</dbReference>
<sequence length="506" mass="58189">MPPKNIPVLEMKDFARAIKKTDNRRRAKNNVKLVLEHFNRMKLGMPQVALDRLANFLLTENWVTSVPKPSQYRLYKILKGQGRTQQKLHFGMWMVVSAIYSQSPVVVALARDMSKHWGVQFPETEPWFPPDMSTSTIEDKWDGLVLEPVTTKNGKKSKKVKKDEKYEESEDEEYEEYEESEDEEYEESEDEEYEHEKDESLDTSDSDENEQKRKADLLNEADKNSAPKKQKTSSLEPIPLSDDESEPDVETLQPKDLKAVLLRTLREAEHLRVQLKAETKEKNKLAKQNGDLQDNILKNHDAMKRMSSENKALETDNSEKSETIQKFINEFQKQEEAISNSKAKYRETKAKLRDIELKYANSMIAIKDANLGQEVAEADLQTNSSQLDELTARYEYAMTQLNSAKSKQEDAEAKLKDAESRLEKLGSNEQISRQQIMTLEHKLEDWEVAASQASHANLGTVHMSVHHLITSLEGRFDRIDQAMADIAKTEQEGFDAMAKELSEKDN</sequence>
<dbReference type="EMBL" id="JH717842">
    <property type="protein sequence ID" value="EWY93051.1"/>
    <property type="molecule type" value="Genomic_DNA"/>
</dbReference>
<evidence type="ECO:0000256" key="1">
    <source>
        <dbReference type="SAM" id="Coils"/>
    </source>
</evidence>
<keyword evidence="1" id="KW-0175">Coiled coil</keyword>
<proteinExistence type="predicted"/>
<protein>
    <submittedName>
        <fullName evidence="3">Uncharacterized protein</fullName>
    </submittedName>
</protein>
<evidence type="ECO:0000256" key="2">
    <source>
        <dbReference type="SAM" id="MobiDB-lite"/>
    </source>
</evidence>
<dbReference type="AlphaFoldDB" id="W9IKK6"/>
<name>W9IKK6_FUSOX</name>
<feature type="compositionally biased region" description="Basic and acidic residues" evidence="2">
    <location>
        <begin position="209"/>
        <end position="225"/>
    </location>
</feature>
<feature type="coiled-coil region" evidence="1">
    <location>
        <begin position="258"/>
        <end position="358"/>
    </location>
</feature>
<feature type="coiled-coil region" evidence="1">
    <location>
        <begin position="387"/>
        <end position="428"/>
    </location>
</feature>
<dbReference type="OrthoDB" id="5091661at2759"/>
<reference evidence="3 4" key="1">
    <citation type="submission" date="2011-06" db="EMBL/GenBank/DDBJ databases">
        <title>The Genome Sequence of Fusarium oxysporum FOSC 3-a.</title>
        <authorList>
            <consortium name="The Broad Institute Genome Sequencing Platform"/>
            <person name="Ma L.-J."/>
            <person name="Gale L.R."/>
            <person name="Schwartz D.C."/>
            <person name="Zhou S."/>
            <person name="Corby-Kistler H."/>
            <person name="Young S.K."/>
            <person name="Zeng Q."/>
            <person name="Gargeya S."/>
            <person name="Fitzgerald M."/>
            <person name="Haas B."/>
            <person name="Abouelleil A."/>
            <person name="Alvarado L."/>
            <person name="Arachchi H.M."/>
            <person name="Berlin A."/>
            <person name="Brown A."/>
            <person name="Chapman S.B."/>
            <person name="Chen Z."/>
            <person name="Dunbar C."/>
            <person name="Freedman E."/>
            <person name="Gearin G."/>
            <person name="Gellesch M."/>
            <person name="Goldberg J."/>
            <person name="Griggs A."/>
            <person name="Gujja S."/>
            <person name="Heiman D."/>
            <person name="Howarth C."/>
            <person name="Larson L."/>
            <person name="Lui A."/>
            <person name="MacDonald P.J.P."/>
            <person name="Mehta T."/>
            <person name="Montmayeur A."/>
            <person name="Murphy C."/>
            <person name="Neiman D."/>
            <person name="Pearson M."/>
            <person name="Priest M."/>
            <person name="Roberts A."/>
            <person name="Saif S."/>
            <person name="Shea T."/>
            <person name="Shenoy N."/>
            <person name="Sisk P."/>
            <person name="Stolte C."/>
            <person name="Sykes S."/>
            <person name="Wortman J."/>
            <person name="Nusbaum C."/>
            <person name="Birren B."/>
        </authorList>
    </citation>
    <scope>NUCLEOTIDE SEQUENCE [LARGE SCALE GENOMIC DNA]</scope>
    <source>
        <strain evidence="4">FOSC 3-a</strain>
    </source>
</reference>
<accession>W9IKK6</accession>
<dbReference type="HOGENOM" id="CLU_609799_0_0_1"/>
<gene>
    <name evidence="3" type="ORF">FOYG_06403</name>
</gene>
<feature type="region of interest" description="Disordered" evidence="2">
    <location>
        <begin position="152"/>
        <end position="255"/>
    </location>
</feature>